<proteinExistence type="predicted"/>
<protein>
    <submittedName>
        <fullName evidence="1">Uncharacterized protein</fullName>
    </submittedName>
</protein>
<keyword evidence="2" id="KW-1185">Reference proteome</keyword>
<evidence type="ECO:0000313" key="1">
    <source>
        <dbReference type="EMBL" id="KNC26569.1"/>
    </source>
</evidence>
<dbReference type="AlphaFoldDB" id="A0A0L0C548"/>
<gene>
    <name evidence="1" type="ORF">FF38_10005</name>
</gene>
<sequence>MAPQDKVEFVILKLTFLPFIHPQYPRITLTRKKHSPSGSMTQVRDWFDRIMSREKSKIPSNISVRYCEWNITSGNANLFTINGYRFDKILLILGEEAIHWVYYQNMPLHRRIEGCGRLSVNYCGCCLNNQYLKIMETVKGCLMKQGGRN</sequence>
<organism evidence="1 2">
    <name type="scientific">Lucilia cuprina</name>
    <name type="common">Green bottle fly</name>
    <name type="synonym">Australian sheep blowfly</name>
    <dbReference type="NCBI Taxonomy" id="7375"/>
    <lineage>
        <taxon>Eukaryota</taxon>
        <taxon>Metazoa</taxon>
        <taxon>Ecdysozoa</taxon>
        <taxon>Arthropoda</taxon>
        <taxon>Hexapoda</taxon>
        <taxon>Insecta</taxon>
        <taxon>Pterygota</taxon>
        <taxon>Neoptera</taxon>
        <taxon>Endopterygota</taxon>
        <taxon>Diptera</taxon>
        <taxon>Brachycera</taxon>
        <taxon>Muscomorpha</taxon>
        <taxon>Oestroidea</taxon>
        <taxon>Calliphoridae</taxon>
        <taxon>Luciliinae</taxon>
        <taxon>Lucilia</taxon>
    </lineage>
</organism>
<evidence type="ECO:0000313" key="2">
    <source>
        <dbReference type="Proteomes" id="UP000037069"/>
    </source>
</evidence>
<comment type="caution">
    <text evidence="1">The sequence shown here is derived from an EMBL/GenBank/DDBJ whole genome shotgun (WGS) entry which is preliminary data.</text>
</comment>
<accession>A0A0L0C548</accession>
<dbReference type="OMA" id="QYLDIMD"/>
<dbReference type="STRING" id="7375.A0A0L0C548"/>
<dbReference type="OrthoDB" id="7890132at2759"/>
<reference evidence="1 2" key="1">
    <citation type="journal article" date="2015" name="Nat. Commun.">
        <title>Lucilia cuprina genome unlocks parasitic fly biology to underpin future interventions.</title>
        <authorList>
            <person name="Anstead C.A."/>
            <person name="Korhonen P.K."/>
            <person name="Young N.D."/>
            <person name="Hall R.S."/>
            <person name="Jex A.R."/>
            <person name="Murali S.C."/>
            <person name="Hughes D.S."/>
            <person name="Lee S.F."/>
            <person name="Perry T."/>
            <person name="Stroehlein A.J."/>
            <person name="Ansell B.R."/>
            <person name="Breugelmans B."/>
            <person name="Hofmann A."/>
            <person name="Qu J."/>
            <person name="Dugan S."/>
            <person name="Lee S.L."/>
            <person name="Chao H."/>
            <person name="Dinh H."/>
            <person name="Han Y."/>
            <person name="Doddapaneni H.V."/>
            <person name="Worley K.C."/>
            <person name="Muzny D.M."/>
            <person name="Ioannidis P."/>
            <person name="Waterhouse R.M."/>
            <person name="Zdobnov E.M."/>
            <person name="James P.J."/>
            <person name="Bagnall N.H."/>
            <person name="Kotze A.C."/>
            <person name="Gibbs R.A."/>
            <person name="Richards S."/>
            <person name="Batterham P."/>
            <person name="Gasser R.B."/>
        </authorList>
    </citation>
    <scope>NUCLEOTIDE SEQUENCE [LARGE SCALE GENOMIC DNA]</scope>
    <source>
        <strain evidence="1 2">LS</strain>
        <tissue evidence="1">Full body</tissue>
    </source>
</reference>
<dbReference type="EMBL" id="JRES01000975">
    <property type="protein sequence ID" value="KNC26569.1"/>
    <property type="molecule type" value="Genomic_DNA"/>
</dbReference>
<name>A0A0L0C548_LUCCU</name>
<dbReference type="Proteomes" id="UP000037069">
    <property type="component" value="Unassembled WGS sequence"/>
</dbReference>